<dbReference type="RefSeq" id="WP_183199767.1">
    <property type="nucleotide sequence ID" value="NZ_JACIEK010000004.1"/>
</dbReference>
<evidence type="ECO:0000313" key="7">
    <source>
        <dbReference type="EMBL" id="MBB3998234.1"/>
    </source>
</evidence>
<dbReference type="PANTHER" id="PTHR10057:SF0">
    <property type="entry name" value="TRANSLOCATOR PROTEIN"/>
    <property type="match status" value="1"/>
</dbReference>
<accession>A0A7W6EHG9</accession>
<dbReference type="Gene3D" id="1.20.1260.100">
    <property type="entry name" value="TspO/MBR protein"/>
    <property type="match status" value="1"/>
</dbReference>
<gene>
    <name evidence="7" type="ORF">GGR04_002073</name>
</gene>
<proteinExistence type="inferred from homology"/>
<feature type="transmembrane region" description="Helical" evidence="6">
    <location>
        <begin position="6"/>
        <end position="26"/>
    </location>
</feature>
<evidence type="ECO:0000256" key="2">
    <source>
        <dbReference type="ARBA" id="ARBA00007524"/>
    </source>
</evidence>
<evidence type="ECO:0000256" key="5">
    <source>
        <dbReference type="ARBA" id="ARBA00023136"/>
    </source>
</evidence>
<evidence type="ECO:0000256" key="6">
    <source>
        <dbReference type="SAM" id="Phobius"/>
    </source>
</evidence>
<dbReference type="Pfam" id="PF03073">
    <property type="entry name" value="TspO_MBR"/>
    <property type="match status" value="1"/>
</dbReference>
<keyword evidence="5 6" id="KW-0472">Membrane</keyword>
<dbReference type="GO" id="GO:0033013">
    <property type="term" value="P:tetrapyrrole metabolic process"/>
    <property type="evidence" value="ECO:0007669"/>
    <property type="project" value="UniProtKB-ARBA"/>
</dbReference>
<evidence type="ECO:0000313" key="8">
    <source>
        <dbReference type="Proteomes" id="UP000542776"/>
    </source>
</evidence>
<sequence length="159" mass="17693">MTVPSLLALGGFLLLSALVATSGILFKPGAWYRGLRKPAWTPPNLAFPIVWGILYVLIAVSGWRVWREVGLATIPFGLFAVQMVLNFLWSWLFFGRRRPDLAFLDVVVLALTVAATLLAFWPIDRTAGLLLVPYLAWLGLAAALNLSVWRRNRDRGVFA</sequence>
<evidence type="ECO:0000256" key="1">
    <source>
        <dbReference type="ARBA" id="ARBA00004141"/>
    </source>
</evidence>
<evidence type="ECO:0000256" key="3">
    <source>
        <dbReference type="ARBA" id="ARBA00022692"/>
    </source>
</evidence>
<dbReference type="EMBL" id="JACIEK010000004">
    <property type="protein sequence ID" value="MBB3998234.1"/>
    <property type="molecule type" value="Genomic_DNA"/>
</dbReference>
<feature type="transmembrane region" description="Helical" evidence="6">
    <location>
        <begin position="127"/>
        <end position="149"/>
    </location>
</feature>
<comment type="subcellular location">
    <subcellularLocation>
        <location evidence="1">Membrane</location>
        <topology evidence="1">Multi-pass membrane protein</topology>
    </subcellularLocation>
</comment>
<protein>
    <submittedName>
        <fullName evidence="7">Tryptophan-rich sensory protein</fullName>
    </submittedName>
</protein>
<dbReference type="AlphaFoldDB" id="A0A7W6EHG9"/>
<dbReference type="InterPro" id="IPR004307">
    <property type="entry name" value="TspO_MBR"/>
</dbReference>
<keyword evidence="8" id="KW-1185">Reference proteome</keyword>
<dbReference type="FunFam" id="1.20.1260.100:FF:000001">
    <property type="entry name" value="translocator protein 2"/>
    <property type="match status" value="1"/>
</dbReference>
<feature type="transmembrane region" description="Helical" evidence="6">
    <location>
        <begin position="72"/>
        <end position="94"/>
    </location>
</feature>
<reference evidence="7 8" key="1">
    <citation type="submission" date="2020-08" db="EMBL/GenBank/DDBJ databases">
        <title>Genomic Encyclopedia of Type Strains, Phase IV (KMG-IV): sequencing the most valuable type-strain genomes for metagenomic binning, comparative biology and taxonomic classification.</title>
        <authorList>
            <person name="Goeker M."/>
        </authorList>
    </citation>
    <scope>NUCLEOTIDE SEQUENCE [LARGE SCALE GENOMIC DNA]</scope>
    <source>
        <strain evidence="7 8">DSM 102238</strain>
    </source>
</reference>
<dbReference type="InterPro" id="IPR038330">
    <property type="entry name" value="TspO/MBR-related_sf"/>
</dbReference>
<keyword evidence="4 6" id="KW-1133">Transmembrane helix</keyword>
<comment type="similarity">
    <text evidence="2">Belongs to the TspO/BZRP family.</text>
</comment>
<feature type="transmembrane region" description="Helical" evidence="6">
    <location>
        <begin position="101"/>
        <end position="121"/>
    </location>
</feature>
<dbReference type="PIRSF" id="PIRSF005859">
    <property type="entry name" value="PBR"/>
    <property type="match status" value="1"/>
</dbReference>
<organism evidence="7 8">
    <name type="scientific">Aureimonas pseudogalii</name>
    <dbReference type="NCBI Taxonomy" id="1744844"/>
    <lineage>
        <taxon>Bacteria</taxon>
        <taxon>Pseudomonadati</taxon>
        <taxon>Pseudomonadota</taxon>
        <taxon>Alphaproteobacteria</taxon>
        <taxon>Hyphomicrobiales</taxon>
        <taxon>Aurantimonadaceae</taxon>
        <taxon>Aureimonas</taxon>
    </lineage>
</organism>
<dbReference type="GO" id="GO:0016020">
    <property type="term" value="C:membrane"/>
    <property type="evidence" value="ECO:0007669"/>
    <property type="project" value="UniProtKB-SubCell"/>
</dbReference>
<name>A0A7W6EHG9_9HYPH</name>
<dbReference type="Proteomes" id="UP000542776">
    <property type="component" value="Unassembled WGS sequence"/>
</dbReference>
<feature type="transmembrane region" description="Helical" evidence="6">
    <location>
        <begin position="46"/>
        <end position="66"/>
    </location>
</feature>
<keyword evidence="3 6" id="KW-0812">Transmembrane</keyword>
<evidence type="ECO:0000256" key="4">
    <source>
        <dbReference type="ARBA" id="ARBA00022989"/>
    </source>
</evidence>
<dbReference type="PANTHER" id="PTHR10057">
    <property type="entry name" value="PERIPHERAL-TYPE BENZODIAZEPINE RECEPTOR"/>
    <property type="match status" value="1"/>
</dbReference>
<dbReference type="CDD" id="cd15904">
    <property type="entry name" value="TSPO_MBR"/>
    <property type="match status" value="1"/>
</dbReference>
<comment type="caution">
    <text evidence="7">The sequence shown here is derived from an EMBL/GenBank/DDBJ whole genome shotgun (WGS) entry which is preliminary data.</text>
</comment>